<reference evidence="1" key="3">
    <citation type="submission" date="2018-05" db="EMBL/GenBank/DDBJ databases">
        <title>OgluRS3 (Oryza glumaepatula Reference Sequence Version 3).</title>
        <authorList>
            <person name="Zhang J."/>
            <person name="Kudrna D."/>
            <person name="Lee S."/>
            <person name="Talag J."/>
            <person name="Welchert J."/>
            <person name="Wing R.A."/>
        </authorList>
    </citation>
    <scope>NUCLEOTIDE SEQUENCE [LARGE SCALE GENOMIC DNA]</scope>
</reference>
<reference evidence="1" key="2">
    <citation type="submission" date="2015-04" db="UniProtKB">
        <authorList>
            <consortium name="EnsemblPlants"/>
        </authorList>
    </citation>
    <scope>IDENTIFICATION</scope>
</reference>
<accession>A0A0D9YJ39</accession>
<dbReference type="Proteomes" id="UP000026961">
    <property type="component" value="Chromosome 1"/>
</dbReference>
<sequence>MAHGQSLAQLPPCLAVPLARVREAIVGGGSAGAVLGLRGDGRGGGHLCPASTGNLLYVFSRLAHPAATVAFTMKPQYLLRPVAAFGGFTKKLKPASLPRGYLVQDAAGPPQTRNTTHTRELAFAL</sequence>
<dbReference type="Gramene" id="OGLUM01G45800.1">
    <property type="protein sequence ID" value="OGLUM01G45800.1"/>
    <property type="gene ID" value="OGLUM01G45800"/>
</dbReference>
<name>A0A0D9YJ39_9ORYZ</name>
<protein>
    <submittedName>
        <fullName evidence="1">Uncharacterized protein</fullName>
    </submittedName>
</protein>
<organism evidence="1">
    <name type="scientific">Oryza glumipatula</name>
    <dbReference type="NCBI Taxonomy" id="40148"/>
    <lineage>
        <taxon>Eukaryota</taxon>
        <taxon>Viridiplantae</taxon>
        <taxon>Streptophyta</taxon>
        <taxon>Embryophyta</taxon>
        <taxon>Tracheophyta</taxon>
        <taxon>Spermatophyta</taxon>
        <taxon>Magnoliopsida</taxon>
        <taxon>Liliopsida</taxon>
        <taxon>Poales</taxon>
        <taxon>Poaceae</taxon>
        <taxon>BOP clade</taxon>
        <taxon>Oryzoideae</taxon>
        <taxon>Oryzeae</taxon>
        <taxon>Oryzinae</taxon>
        <taxon>Oryza</taxon>
    </lineage>
</organism>
<dbReference type="EnsemblPlants" id="OGLUM01G45800.1">
    <property type="protein sequence ID" value="OGLUM01G45800.1"/>
    <property type="gene ID" value="OGLUM01G45800"/>
</dbReference>
<reference evidence="1" key="1">
    <citation type="submission" date="2013-08" db="EMBL/GenBank/DDBJ databases">
        <title>Oryza genome evolution.</title>
        <authorList>
            <person name="Wing R.A."/>
            <person name="Panaud O."/>
            <person name="Oliveira A.C."/>
        </authorList>
    </citation>
    <scope>NUCLEOTIDE SEQUENCE</scope>
</reference>
<proteinExistence type="predicted"/>
<evidence type="ECO:0000313" key="2">
    <source>
        <dbReference type="Proteomes" id="UP000026961"/>
    </source>
</evidence>
<dbReference type="AlphaFoldDB" id="A0A0D9YJ39"/>
<keyword evidence="2" id="KW-1185">Reference proteome</keyword>
<dbReference type="HOGENOM" id="CLU_1996151_0_0_1"/>
<evidence type="ECO:0000313" key="1">
    <source>
        <dbReference type="EnsemblPlants" id="OGLUM01G45800.1"/>
    </source>
</evidence>